<evidence type="ECO:0000313" key="2">
    <source>
        <dbReference type="Proteomes" id="UP000661607"/>
    </source>
</evidence>
<sequence length="429" mass="47311">MTRPHRLALLLAGVLTMTVAGCGSDDAEGTVRLRMIESLTSPDRTKLIKKLLADFERQNPGIKVELISPPLENADQKITQVLQTRKGIDVLEVRDHTAKSFSNNGWLAELPVQSWSGWTGLTDLARKKAVEVGGKPYLIPYGFYEKVLFYRSDWLRDAGVAQPPATWQEVYDTAKKLTDKGKRRYGYSFRGGKGGFDYAVLIVSAFNGDKVDPAKSFFLKDGGTIWSTPEAAQAMDLFLRLFKEASPADSVSWSFPEMVQGFTSNVTGMLIQDPEVIKTVRESGIPKDGWSTAPIPKGPSGYALQPVGYAGWGVTSFSTHKTEAVKLVQFLSESAQSTAFAKGNSLIPISTAAQQDPEFSQGAWKAYLDAQQDDKQMITIRPVDYPGWSEWQQTADKDIQSLLTGDKTVADVLSAWDAFWTDQAKKKTS</sequence>
<protein>
    <submittedName>
        <fullName evidence="1">Multiple sugar transport system substrate-binding protein</fullName>
    </submittedName>
</protein>
<dbReference type="SUPFAM" id="SSF53850">
    <property type="entry name" value="Periplasmic binding protein-like II"/>
    <property type="match status" value="1"/>
</dbReference>
<proteinExistence type="predicted"/>
<dbReference type="Proteomes" id="UP000661607">
    <property type="component" value="Unassembled WGS sequence"/>
</dbReference>
<organism evidence="1 2">
    <name type="scientific">Nonomuraea africana</name>
    <dbReference type="NCBI Taxonomy" id="46171"/>
    <lineage>
        <taxon>Bacteria</taxon>
        <taxon>Bacillati</taxon>
        <taxon>Actinomycetota</taxon>
        <taxon>Actinomycetes</taxon>
        <taxon>Streptosporangiales</taxon>
        <taxon>Streptosporangiaceae</taxon>
        <taxon>Nonomuraea</taxon>
    </lineage>
</organism>
<name>A0ABR9KVK1_9ACTN</name>
<dbReference type="CDD" id="cd13585">
    <property type="entry name" value="PBP2_TMBP_like"/>
    <property type="match status" value="1"/>
</dbReference>
<dbReference type="InterPro" id="IPR050490">
    <property type="entry name" value="Bact_solute-bd_prot1"/>
</dbReference>
<dbReference type="InterPro" id="IPR006059">
    <property type="entry name" value="SBP"/>
</dbReference>
<dbReference type="PANTHER" id="PTHR43649:SF12">
    <property type="entry name" value="DIACETYLCHITOBIOSE BINDING PROTEIN DASA"/>
    <property type="match status" value="1"/>
</dbReference>
<dbReference type="PANTHER" id="PTHR43649">
    <property type="entry name" value="ARABINOSE-BINDING PROTEIN-RELATED"/>
    <property type="match status" value="1"/>
</dbReference>
<keyword evidence="2" id="KW-1185">Reference proteome</keyword>
<reference evidence="1 2" key="1">
    <citation type="submission" date="2020-10" db="EMBL/GenBank/DDBJ databases">
        <title>Sequencing the genomes of 1000 actinobacteria strains.</title>
        <authorList>
            <person name="Klenk H.-P."/>
        </authorList>
    </citation>
    <scope>NUCLEOTIDE SEQUENCE [LARGE SCALE GENOMIC DNA]</scope>
    <source>
        <strain evidence="1 2">DSM 43748</strain>
    </source>
</reference>
<gene>
    <name evidence="1" type="ORF">H4W81_008833</name>
</gene>
<accession>A0ABR9KVK1</accession>
<dbReference type="Pfam" id="PF01547">
    <property type="entry name" value="SBP_bac_1"/>
    <property type="match status" value="1"/>
</dbReference>
<evidence type="ECO:0000313" key="1">
    <source>
        <dbReference type="EMBL" id="MBE1566054.1"/>
    </source>
</evidence>
<dbReference type="PROSITE" id="PS51257">
    <property type="entry name" value="PROKAR_LIPOPROTEIN"/>
    <property type="match status" value="1"/>
</dbReference>
<dbReference type="EMBL" id="JADBEF010000001">
    <property type="protein sequence ID" value="MBE1566054.1"/>
    <property type="molecule type" value="Genomic_DNA"/>
</dbReference>
<dbReference type="Gene3D" id="3.40.190.10">
    <property type="entry name" value="Periplasmic binding protein-like II"/>
    <property type="match status" value="1"/>
</dbReference>
<comment type="caution">
    <text evidence="1">The sequence shown here is derived from an EMBL/GenBank/DDBJ whole genome shotgun (WGS) entry which is preliminary data.</text>
</comment>
<dbReference type="RefSeq" id="WP_192780154.1">
    <property type="nucleotide sequence ID" value="NZ_BAAASY010000013.1"/>
</dbReference>
<keyword evidence="1" id="KW-0813">Transport</keyword>
<keyword evidence="1" id="KW-0762">Sugar transport</keyword>